<keyword evidence="4 6" id="KW-1133">Transmembrane helix</keyword>
<feature type="transmembrane region" description="Helical" evidence="6">
    <location>
        <begin position="224"/>
        <end position="241"/>
    </location>
</feature>
<evidence type="ECO:0000256" key="2">
    <source>
        <dbReference type="ARBA" id="ARBA00009773"/>
    </source>
</evidence>
<dbReference type="AlphaFoldDB" id="A0A852TCR1"/>
<dbReference type="PANTHER" id="PTHR21716">
    <property type="entry name" value="TRANSMEMBRANE PROTEIN"/>
    <property type="match status" value="1"/>
</dbReference>
<dbReference type="EMBL" id="JACCBX010000005">
    <property type="protein sequence ID" value="NYE05981.1"/>
    <property type="molecule type" value="Genomic_DNA"/>
</dbReference>
<feature type="transmembrane region" description="Helical" evidence="6">
    <location>
        <begin position="286"/>
        <end position="305"/>
    </location>
</feature>
<evidence type="ECO:0000313" key="7">
    <source>
        <dbReference type="EMBL" id="NYE05981.1"/>
    </source>
</evidence>
<dbReference type="InterPro" id="IPR002549">
    <property type="entry name" value="AI-2E-like"/>
</dbReference>
<proteinExistence type="inferred from homology"/>
<dbReference type="PANTHER" id="PTHR21716:SF69">
    <property type="entry name" value="TRANSPORT PROTEIN YUBA-RELATED"/>
    <property type="match status" value="1"/>
</dbReference>
<comment type="similarity">
    <text evidence="2">Belongs to the autoinducer-2 exporter (AI-2E) (TC 2.A.86) family.</text>
</comment>
<protein>
    <submittedName>
        <fullName evidence="7">PurR-regulated permease PerM</fullName>
    </submittedName>
</protein>
<organism evidence="7 8">
    <name type="scientific">Neobacillus niacini</name>
    <dbReference type="NCBI Taxonomy" id="86668"/>
    <lineage>
        <taxon>Bacteria</taxon>
        <taxon>Bacillati</taxon>
        <taxon>Bacillota</taxon>
        <taxon>Bacilli</taxon>
        <taxon>Bacillales</taxon>
        <taxon>Bacillaceae</taxon>
        <taxon>Neobacillus</taxon>
    </lineage>
</organism>
<evidence type="ECO:0000256" key="1">
    <source>
        <dbReference type="ARBA" id="ARBA00004141"/>
    </source>
</evidence>
<accession>A0A852TCR1</accession>
<keyword evidence="5 6" id="KW-0472">Membrane</keyword>
<keyword evidence="3 6" id="KW-0812">Transmembrane</keyword>
<name>A0A852TCR1_9BACI</name>
<evidence type="ECO:0000256" key="4">
    <source>
        <dbReference type="ARBA" id="ARBA00022989"/>
    </source>
</evidence>
<dbReference type="Pfam" id="PF01594">
    <property type="entry name" value="AI-2E_transport"/>
    <property type="match status" value="1"/>
</dbReference>
<comment type="subcellular location">
    <subcellularLocation>
        <location evidence="1">Membrane</location>
        <topology evidence="1">Multi-pass membrane protein</topology>
    </subcellularLocation>
</comment>
<evidence type="ECO:0000256" key="6">
    <source>
        <dbReference type="SAM" id="Phobius"/>
    </source>
</evidence>
<reference evidence="8" key="2">
    <citation type="submission" date="2020-08" db="EMBL/GenBank/DDBJ databases">
        <title>The Agave Microbiome: Exploring the role of microbial communities in plant adaptations to desert environments.</title>
        <authorList>
            <person name="Partida-Martinez L.P."/>
        </authorList>
    </citation>
    <scope>NUCLEOTIDE SEQUENCE [LARGE SCALE GENOMIC DNA]</scope>
    <source>
        <strain evidence="8">AT2.8</strain>
    </source>
</reference>
<dbReference type="GO" id="GO:0016020">
    <property type="term" value="C:membrane"/>
    <property type="evidence" value="ECO:0007669"/>
    <property type="project" value="UniProtKB-SubCell"/>
</dbReference>
<feature type="transmembrane region" description="Helical" evidence="6">
    <location>
        <begin position="73"/>
        <end position="94"/>
    </location>
</feature>
<gene>
    <name evidence="7" type="ORF">F4694_002756</name>
</gene>
<feature type="transmembrane region" description="Helical" evidence="6">
    <location>
        <begin position="247"/>
        <end position="274"/>
    </location>
</feature>
<comment type="caution">
    <text evidence="7">The sequence shown here is derived from an EMBL/GenBank/DDBJ whole genome shotgun (WGS) entry which is preliminary data.</text>
</comment>
<feature type="transmembrane region" description="Helical" evidence="6">
    <location>
        <begin position="317"/>
        <end position="343"/>
    </location>
</feature>
<dbReference type="Proteomes" id="UP000548423">
    <property type="component" value="Unassembled WGS sequence"/>
</dbReference>
<reference evidence="8" key="1">
    <citation type="submission" date="2020-07" db="EMBL/GenBank/DDBJ databases">
        <authorList>
            <person name="Partida-Martinez L."/>
            <person name="Huntemann M."/>
            <person name="Clum A."/>
            <person name="Wang J."/>
            <person name="Palaniappan K."/>
            <person name="Ritter S."/>
            <person name="Chen I.-M."/>
            <person name="Stamatis D."/>
            <person name="Reddy T."/>
            <person name="O'Malley R."/>
            <person name="Daum C."/>
            <person name="Shapiro N."/>
            <person name="Ivanova N."/>
            <person name="Kyrpides N."/>
            <person name="Woyke T."/>
        </authorList>
    </citation>
    <scope>NUCLEOTIDE SEQUENCE [LARGE SCALE GENOMIC DNA]</scope>
    <source>
        <strain evidence="8">AT2.8</strain>
    </source>
</reference>
<evidence type="ECO:0000256" key="5">
    <source>
        <dbReference type="ARBA" id="ARBA00023136"/>
    </source>
</evidence>
<dbReference type="GO" id="GO:0055085">
    <property type="term" value="P:transmembrane transport"/>
    <property type="evidence" value="ECO:0007669"/>
    <property type="project" value="TreeGrafter"/>
</dbReference>
<feature type="transmembrane region" description="Helical" evidence="6">
    <location>
        <begin position="7"/>
        <end position="26"/>
    </location>
</feature>
<evidence type="ECO:0000313" key="8">
    <source>
        <dbReference type="Proteomes" id="UP000548423"/>
    </source>
</evidence>
<feature type="transmembrane region" description="Helical" evidence="6">
    <location>
        <begin position="32"/>
        <end position="53"/>
    </location>
</feature>
<evidence type="ECO:0000256" key="3">
    <source>
        <dbReference type="ARBA" id="ARBA00022692"/>
    </source>
</evidence>
<feature type="transmembrane region" description="Helical" evidence="6">
    <location>
        <begin position="158"/>
        <end position="183"/>
    </location>
</feature>
<sequence length="383" mass="43217">MLHTRAFRFGYGLLLIFLIIFVAMKIDFIFQPFFLLAQTLFFPFLLSGVLYYLFRPLVNYLQLKNIPRTFSILLIYLLFGLLISLLIFLGGPILKEQMKSFVDSTPQLMEAIPEKLTELEQSKWFNQLQENDSVDVEKASEAITKSVSSSLSTIGTNFMNIIGVLASIVIVFTTVPFILYYMLKEGEKAPLYILRLLPVRQQKNGRKILADLDEALSSYIQGQVLVSFCIGVMLFIGYLLIDLDYSLLVAIFAMFTNVIPFIGPILAIIPAMIIASIDSPMMVVKVLMVMIVVQQIEGHIISPQVMGKKLEIHPLTIISLLLAAGRIGGVLGLIIAVPVYAVIKVIAHHSYRLWKLRKEKSIKEKIIKGENKNETKSYNDAIF</sequence>